<gene>
    <name evidence="1" type="ORF">GCM10007939_20910</name>
</gene>
<sequence length="47" mass="5210">MPDTTTKKKWIAPELHEAQRQRSAKIGDVTQAGGYTSTFEGGIYRPS</sequence>
<organism evidence="1 2">
    <name type="scientific">Amylibacter marinus</name>
    <dbReference type="NCBI Taxonomy" id="1475483"/>
    <lineage>
        <taxon>Bacteria</taxon>
        <taxon>Pseudomonadati</taxon>
        <taxon>Pseudomonadota</taxon>
        <taxon>Alphaproteobacteria</taxon>
        <taxon>Rhodobacterales</taxon>
        <taxon>Paracoccaceae</taxon>
        <taxon>Amylibacter</taxon>
    </lineage>
</organism>
<comment type="caution">
    <text evidence="1">The sequence shown here is derived from an EMBL/GenBank/DDBJ whole genome shotgun (WGS) entry which is preliminary data.</text>
</comment>
<reference evidence="2" key="1">
    <citation type="journal article" date="2019" name="Int. J. Syst. Evol. Microbiol.">
        <title>The Global Catalogue of Microorganisms (GCM) 10K type strain sequencing project: providing services to taxonomists for standard genome sequencing and annotation.</title>
        <authorList>
            <consortium name="The Broad Institute Genomics Platform"/>
            <consortium name="The Broad Institute Genome Sequencing Center for Infectious Disease"/>
            <person name="Wu L."/>
            <person name="Ma J."/>
        </authorList>
    </citation>
    <scope>NUCLEOTIDE SEQUENCE [LARGE SCALE GENOMIC DNA]</scope>
    <source>
        <strain evidence="2">NBRC 110140</strain>
    </source>
</reference>
<dbReference type="Proteomes" id="UP001156694">
    <property type="component" value="Unassembled WGS sequence"/>
</dbReference>
<evidence type="ECO:0000313" key="1">
    <source>
        <dbReference type="EMBL" id="GLQ35808.1"/>
    </source>
</evidence>
<keyword evidence="2" id="KW-1185">Reference proteome</keyword>
<name>A0ABQ5VWZ4_9RHOB</name>
<dbReference type="RefSeq" id="WP_284378792.1">
    <property type="nucleotide sequence ID" value="NZ_BSNN01000005.1"/>
</dbReference>
<dbReference type="EMBL" id="BSNN01000005">
    <property type="protein sequence ID" value="GLQ35808.1"/>
    <property type="molecule type" value="Genomic_DNA"/>
</dbReference>
<accession>A0ABQ5VWZ4</accession>
<evidence type="ECO:0000313" key="2">
    <source>
        <dbReference type="Proteomes" id="UP001156694"/>
    </source>
</evidence>
<protein>
    <submittedName>
        <fullName evidence="1">Uncharacterized protein</fullName>
    </submittedName>
</protein>
<proteinExistence type="predicted"/>